<feature type="domain" description="CASTOR ACT" evidence="2">
    <location>
        <begin position="80"/>
        <end position="135"/>
    </location>
</feature>
<dbReference type="PANTHER" id="PTHR39199">
    <property type="entry name" value="BLR5128 PROTEIN"/>
    <property type="match status" value="1"/>
</dbReference>
<gene>
    <name evidence="3" type="ORF">P174DRAFT_376539</name>
</gene>
<organism evidence="3 4">
    <name type="scientific">Aspergillus novofumigatus (strain IBT 16806)</name>
    <dbReference type="NCBI Taxonomy" id="1392255"/>
    <lineage>
        <taxon>Eukaryota</taxon>
        <taxon>Fungi</taxon>
        <taxon>Dikarya</taxon>
        <taxon>Ascomycota</taxon>
        <taxon>Pezizomycotina</taxon>
        <taxon>Eurotiomycetes</taxon>
        <taxon>Eurotiomycetidae</taxon>
        <taxon>Eurotiales</taxon>
        <taxon>Aspergillaceae</taxon>
        <taxon>Aspergillus</taxon>
        <taxon>Aspergillus subgen. Fumigati</taxon>
    </lineage>
</organism>
<dbReference type="GO" id="GO:0006520">
    <property type="term" value="P:amino acid metabolic process"/>
    <property type="evidence" value="ECO:0007669"/>
    <property type="project" value="UniProtKB-ARBA"/>
</dbReference>
<evidence type="ECO:0000259" key="2">
    <source>
        <dbReference type="Pfam" id="PF13840"/>
    </source>
</evidence>
<dbReference type="Proteomes" id="UP000234474">
    <property type="component" value="Unassembled WGS sequence"/>
</dbReference>
<dbReference type="GeneID" id="36530022"/>
<dbReference type="Pfam" id="PF13840">
    <property type="entry name" value="ACT_7"/>
    <property type="match status" value="1"/>
</dbReference>
<dbReference type="OMA" id="AFYHDHI"/>
<dbReference type="AlphaFoldDB" id="A0A2I1BYU7"/>
<dbReference type="Gene3D" id="3.30.2130.10">
    <property type="entry name" value="VC0802-like"/>
    <property type="match status" value="1"/>
</dbReference>
<proteinExistence type="predicted"/>
<evidence type="ECO:0000313" key="4">
    <source>
        <dbReference type="Proteomes" id="UP000234474"/>
    </source>
</evidence>
<feature type="domain" description="DUF2241" evidence="1">
    <location>
        <begin position="7"/>
        <end position="78"/>
    </location>
</feature>
<dbReference type="PANTHER" id="PTHR39199:SF1">
    <property type="entry name" value="BLR5128 PROTEIN"/>
    <property type="match status" value="1"/>
</dbReference>
<keyword evidence="4" id="KW-1185">Reference proteome</keyword>
<dbReference type="GO" id="GO:0046394">
    <property type="term" value="P:carboxylic acid biosynthetic process"/>
    <property type="evidence" value="ECO:0007669"/>
    <property type="project" value="UniProtKB-ARBA"/>
</dbReference>
<dbReference type="OrthoDB" id="10064407at2759"/>
<accession>A0A2I1BYU7</accession>
<dbReference type="InterPro" id="IPR045865">
    <property type="entry name" value="ACT-like_dom_sf"/>
</dbReference>
<comment type="caution">
    <text evidence="3">The sequence shown here is derived from an EMBL/GenBank/DDBJ whole genome shotgun (WGS) entry which is preliminary data.</text>
</comment>
<sequence>MSSPSKGENSIPILLASMRPTVHPETFVFLTTTQPIENLPLQSLKPEMLFQEDEGLSIITAKDLAESNGFLDYTFPCKKISLSVHSSLEAVGLIAVISSKLASHGISTNVVSGYFHDHIFVPLGKEDAALQVLQDMMKTAESTIQKTTISTT</sequence>
<dbReference type="InterPro" id="IPR018717">
    <property type="entry name" value="DUF2241"/>
</dbReference>
<evidence type="ECO:0008006" key="5">
    <source>
        <dbReference type="Google" id="ProtNLM"/>
    </source>
</evidence>
<reference evidence="4" key="1">
    <citation type="journal article" date="2018" name="Proc. Natl. Acad. Sci. U.S.A.">
        <title>Linking secondary metabolites to gene clusters through genome sequencing of six diverse Aspergillus species.</title>
        <authorList>
            <person name="Kaerboelling I."/>
            <person name="Vesth T.C."/>
            <person name="Frisvad J.C."/>
            <person name="Nybo J.L."/>
            <person name="Theobald S."/>
            <person name="Kuo A."/>
            <person name="Bowyer P."/>
            <person name="Matsuda Y."/>
            <person name="Mondo S."/>
            <person name="Lyhne E.K."/>
            <person name="Kogle M.E."/>
            <person name="Clum A."/>
            <person name="Lipzen A."/>
            <person name="Salamov A."/>
            <person name="Ngan C.Y."/>
            <person name="Daum C."/>
            <person name="Chiniquy J."/>
            <person name="Barry K."/>
            <person name="LaButti K."/>
            <person name="Haridas S."/>
            <person name="Simmons B.A."/>
            <person name="Magnuson J.K."/>
            <person name="Mortensen U.H."/>
            <person name="Larsen T.O."/>
            <person name="Grigoriev I.V."/>
            <person name="Baker S.E."/>
            <person name="Andersen M.R."/>
        </authorList>
    </citation>
    <scope>NUCLEOTIDE SEQUENCE [LARGE SCALE GENOMIC DNA]</scope>
    <source>
        <strain evidence="4">IBT 16806</strain>
    </source>
</reference>
<protein>
    <recommendedName>
        <fullName evidence="5">DUF2241 domain-containing protein</fullName>
    </recommendedName>
</protein>
<evidence type="ECO:0000313" key="3">
    <source>
        <dbReference type="EMBL" id="PKX90548.1"/>
    </source>
</evidence>
<dbReference type="EMBL" id="MSZS01000007">
    <property type="protein sequence ID" value="PKX90548.1"/>
    <property type="molecule type" value="Genomic_DNA"/>
</dbReference>
<dbReference type="VEuPathDB" id="FungiDB:P174DRAFT_376539"/>
<evidence type="ECO:0000259" key="1">
    <source>
        <dbReference type="Pfam" id="PF10000"/>
    </source>
</evidence>
<dbReference type="Pfam" id="PF10000">
    <property type="entry name" value="ACT_3"/>
    <property type="match status" value="1"/>
</dbReference>
<name>A0A2I1BYU7_ASPN1</name>
<dbReference type="InterPro" id="IPR027795">
    <property type="entry name" value="CASTOR_ACT_dom"/>
</dbReference>
<dbReference type="RefSeq" id="XP_024679143.1">
    <property type="nucleotide sequence ID" value="XM_024822696.1"/>
</dbReference>
<dbReference type="STRING" id="1392255.A0A2I1BYU7"/>
<dbReference type="SUPFAM" id="SSF55021">
    <property type="entry name" value="ACT-like"/>
    <property type="match status" value="2"/>
</dbReference>